<evidence type="ECO:0000256" key="11">
    <source>
        <dbReference type="SAM" id="Phobius"/>
    </source>
</evidence>
<evidence type="ECO:0000256" key="8">
    <source>
        <dbReference type="ARBA" id="ARBA00022989"/>
    </source>
</evidence>
<keyword evidence="9" id="KW-0408">Iron</keyword>
<organism evidence="13 14">
    <name type="scientific">Batrachochytrium salamandrivorans</name>
    <dbReference type="NCBI Taxonomy" id="1357716"/>
    <lineage>
        <taxon>Eukaryota</taxon>
        <taxon>Fungi</taxon>
        <taxon>Fungi incertae sedis</taxon>
        <taxon>Chytridiomycota</taxon>
        <taxon>Chytridiomycota incertae sedis</taxon>
        <taxon>Chytridiomycetes</taxon>
        <taxon>Rhizophydiales</taxon>
        <taxon>Rhizophydiales incertae sedis</taxon>
        <taxon>Batrachochytrium</taxon>
    </lineage>
</organism>
<name>A0ABQ8F9T9_9FUNG</name>
<dbReference type="Pfam" id="PF03188">
    <property type="entry name" value="Cytochrom_B561"/>
    <property type="match status" value="1"/>
</dbReference>
<keyword evidence="6" id="KW-0479">Metal-binding</keyword>
<evidence type="ECO:0000256" key="4">
    <source>
        <dbReference type="ARBA" id="ARBA00022617"/>
    </source>
</evidence>
<feature type="domain" description="Cytochrome b561" evidence="12">
    <location>
        <begin position="1"/>
        <end position="123"/>
    </location>
</feature>
<dbReference type="EMBL" id="JAFCIX010000335">
    <property type="protein sequence ID" value="KAH6594424.1"/>
    <property type="molecule type" value="Genomic_DNA"/>
</dbReference>
<evidence type="ECO:0000259" key="12">
    <source>
        <dbReference type="SMART" id="SM00665"/>
    </source>
</evidence>
<feature type="transmembrane region" description="Helical" evidence="11">
    <location>
        <begin position="75"/>
        <end position="97"/>
    </location>
</feature>
<keyword evidence="4" id="KW-0349">Heme</keyword>
<evidence type="ECO:0000256" key="3">
    <source>
        <dbReference type="ARBA" id="ARBA00022448"/>
    </source>
</evidence>
<dbReference type="Proteomes" id="UP001648503">
    <property type="component" value="Unassembled WGS sequence"/>
</dbReference>
<evidence type="ECO:0000256" key="7">
    <source>
        <dbReference type="ARBA" id="ARBA00022982"/>
    </source>
</evidence>
<feature type="transmembrane region" description="Helical" evidence="11">
    <location>
        <begin position="147"/>
        <end position="170"/>
    </location>
</feature>
<keyword evidence="8 11" id="KW-1133">Transmembrane helix</keyword>
<keyword evidence="10 11" id="KW-0472">Membrane</keyword>
<evidence type="ECO:0000256" key="1">
    <source>
        <dbReference type="ARBA" id="ARBA00001970"/>
    </source>
</evidence>
<feature type="transmembrane region" description="Helical" evidence="11">
    <location>
        <begin position="109"/>
        <end position="127"/>
    </location>
</feature>
<evidence type="ECO:0000256" key="10">
    <source>
        <dbReference type="ARBA" id="ARBA00023136"/>
    </source>
</evidence>
<keyword evidence="3" id="KW-0813">Transport</keyword>
<dbReference type="SMART" id="SM00665">
    <property type="entry name" value="B561"/>
    <property type="match status" value="1"/>
</dbReference>
<dbReference type="Gene3D" id="1.20.120.1770">
    <property type="match status" value="1"/>
</dbReference>
<protein>
    <recommendedName>
        <fullName evidence="12">Cytochrome b561 domain-containing protein</fullName>
    </recommendedName>
</protein>
<gene>
    <name evidence="13" type="ORF">BASA50_006671</name>
</gene>
<reference evidence="13 14" key="1">
    <citation type="submission" date="2021-02" db="EMBL/GenBank/DDBJ databases">
        <title>Variation within the Batrachochytrium salamandrivorans European outbreak.</title>
        <authorList>
            <person name="Kelly M."/>
            <person name="Pasmans F."/>
            <person name="Shea T.P."/>
            <person name="Munoz J.F."/>
            <person name="Carranza S."/>
            <person name="Cuomo C.A."/>
            <person name="Martel A."/>
        </authorList>
    </citation>
    <scope>NUCLEOTIDE SEQUENCE [LARGE SCALE GENOMIC DNA]</scope>
    <source>
        <strain evidence="13 14">AMFP18/2</strain>
    </source>
</reference>
<evidence type="ECO:0000313" key="14">
    <source>
        <dbReference type="Proteomes" id="UP001648503"/>
    </source>
</evidence>
<keyword evidence="7" id="KW-0249">Electron transport</keyword>
<dbReference type="PANTHER" id="PTHR15422">
    <property type="entry name" value="OS05G0565100 PROTEIN"/>
    <property type="match status" value="1"/>
</dbReference>
<keyword evidence="5 11" id="KW-0812">Transmembrane</keyword>
<comment type="subcellular location">
    <subcellularLocation>
        <location evidence="2">Membrane</location>
        <topology evidence="2">Multi-pass membrane protein</topology>
    </subcellularLocation>
</comment>
<dbReference type="InterPro" id="IPR045150">
    <property type="entry name" value="CYB561D1/2"/>
</dbReference>
<feature type="transmembrane region" description="Helical" evidence="11">
    <location>
        <begin position="42"/>
        <end position="60"/>
    </location>
</feature>
<evidence type="ECO:0000256" key="9">
    <source>
        <dbReference type="ARBA" id="ARBA00023004"/>
    </source>
</evidence>
<evidence type="ECO:0000313" key="13">
    <source>
        <dbReference type="EMBL" id="KAH6594424.1"/>
    </source>
</evidence>
<evidence type="ECO:0000256" key="6">
    <source>
        <dbReference type="ARBA" id="ARBA00022723"/>
    </source>
</evidence>
<keyword evidence="14" id="KW-1185">Reference proteome</keyword>
<proteinExistence type="predicted"/>
<sequence length="176" mass="19216">MACFIGMGSEGLLAFQSFKLRKKDDGKKRLPLSGQVDTHRGIMTLSLVMLLGGFAAIYTAKNFKRVPHFATDHAFYGYMIIMWAVGQMVFGALAFNLKFPRIFHKMHGLSGTVLLMCASILAFYTQIGKPTSWFTSAANGIPFSHIIPFPQIASIATAASGVLIGANYMLNRSGRA</sequence>
<accession>A0ABQ8F9T9</accession>
<comment type="cofactor">
    <cofactor evidence="1">
        <name>heme b</name>
        <dbReference type="ChEBI" id="CHEBI:60344"/>
    </cofactor>
</comment>
<dbReference type="PANTHER" id="PTHR15422:SF45">
    <property type="entry name" value="CYTOCHROME B561 DOMAIN-CONTAINING PROTEIN"/>
    <property type="match status" value="1"/>
</dbReference>
<dbReference type="InterPro" id="IPR006593">
    <property type="entry name" value="Cyt_b561/ferric_Rdtase_TM"/>
</dbReference>
<comment type="caution">
    <text evidence="13">The sequence shown here is derived from an EMBL/GenBank/DDBJ whole genome shotgun (WGS) entry which is preliminary data.</text>
</comment>
<evidence type="ECO:0000256" key="2">
    <source>
        <dbReference type="ARBA" id="ARBA00004141"/>
    </source>
</evidence>
<evidence type="ECO:0000256" key="5">
    <source>
        <dbReference type="ARBA" id="ARBA00022692"/>
    </source>
</evidence>